<dbReference type="Proteomes" id="UP000295499">
    <property type="component" value="Unassembled WGS sequence"/>
</dbReference>
<dbReference type="InterPro" id="IPR015590">
    <property type="entry name" value="Aldehyde_DH_dom"/>
</dbReference>
<keyword evidence="3" id="KW-0560">Oxidoreductase</keyword>
<dbReference type="InterPro" id="IPR016161">
    <property type="entry name" value="Ald_DH/histidinol_DH"/>
</dbReference>
<evidence type="ECO:0000256" key="2">
    <source>
        <dbReference type="ARBA" id="ARBA00022857"/>
    </source>
</evidence>
<evidence type="ECO:0000256" key="1">
    <source>
        <dbReference type="ARBA" id="ARBA00009986"/>
    </source>
</evidence>
<dbReference type="FunFam" id="3.40.605.10:FF:000012">
    <property type="entry name" value="NAD-dependent succinate-semialdehyde dehydrogenase"/>
    <property type="match status" value="1"/>
</dbReference>
<gene>
    <name evidence="5" type="ORF">CLV32_1087</name>
</gene>
<sequence length="457" mass="48754">MSITSINPVNGSIIKSYTADSEEAVLTKIESANAVWPSWSAVSFKEKEALLKHTAVILRKGKNELAHLMALEMGKPLQGGLDEIEKCATVCEYYAASGATHLADQLIETEASKSYVSFQPLGIVLAIMPWNFPFWQVFRFLAPGLMAGNCGLLKHASNVPGCALAIEKVLLDAGFPEHVFQTLMVDSKIAQKVIAHPLVKAVTLTGSTAAGMQVAKQAAGLLKKSVLELGGSDPYLILDDADLESAAEICAQSRLINNGQSCIAAKRFIVTAGVEAEFTALFTEKMASRVTGDPLTQGTDLGPIARANLRDELHQQVMDNIKKGAKCILGGVIPDFDGDHAFYGPTILSGVKKGMPAYDQEIFGPVATIISAKNTAEAIFIANDTSFGLGSAVFTTNIAEGERIARTALQAGSAFVNAMVKSDPRLPFGGINQSGYGRELGLYGIHEFVNIKTVYIK</sequence>
<name>A0A4R6IQX2_9SPHI</name>
<dbReference type="InterPro" id="IPR047110">
    <property type="entry name" value="GABD/Sad-like"/>
</dbReference>
<comment type="caution">
    <text evidence="5">The sequence shown here is derived from an EMBL/GenBank/DDBJ whole genome shotgun (WGS) entry which is preliminary data.</text>
</comment>
<dbReference type="GO" id="GO:0004777">
    <property type="term" value="F:succinate-semialdehyde dehydrogenase (NAD+) activity"/>
    <property type="evidence" value="ECO:0007669"/>
    <property type="project" value="TreeGrafter"/>
</dbReference>
<dbReference type="InterPro" id="IPR044148">
    <property type="entry name" value="ALDH_GabD1-like"/>
</dbReference>
<organism evidence="5 6">
    <name type="scientific">Pedobacter duraquae</name>
    <dbReference type="NCBI Taxonomy" id="425511"/>
    <lineage>
        <taxon>Bacteria</taxon>
        <taxon>Pseudomonadati</taxon>
        <taxon>Bacteroidota</taxon>
        <taxon>Sphingobacteriia</taxon>
        <taxon>Sphingobacteriales</taxon>
        <taxon>Sphingobacteriaceae</taxon>
        <taxon>Pedobacter</taxon>
    </lineage>
</organism>
<comment type="similarity">
    <text evidence="1">Belongs to the aldehyde dehydrogenase family.</text>
</comment>
<dbReference type="Pfam" id="PF00171">
    <property type="entry name" value="Aldedh"/>
    <property type="match status" value="1"/>
</dbReference>
<dbReference type="EMBL" id="SNWM01000001">
    <property type="protein sequence ID" value="TDO24794.1"/>
    <property type="molecule type" value="Genomic_DNA"/>
</dbReference>
<evidence type="ECO:0000313" key="6">
    <source>
        <dbReference type="Proteomes" id="UP000295499"/>
    </source>
</evidence>
<dbReference type="PANTHER" id="PTHR43217:SF1">
    <property type="entry name" value="SUCCINATE SEMIALDEHYDE DEHYDROGENASE [NAD(P)+] SAD"/>
    <property type="match status" value="1"/>
</dbReference>
<dbReference type="InterPro" id="IPR016160">
    <property type="entry name" value="Ald_DH_CS_CYS"/>
</dbReference>
<dbReference type="GO" id="GO:0004030">
    <property type="term" value="F:aldehyde dehydrogenase [NAD(P)+] activity"/>
    <property type="evidence" value="ECO:0007669"/>
    <property type="project" value="InterPro"/>
</dbReference>
<dbReference type="Gene3D" id="3.40.605.10">
    <property type="entry name" value="Aldehyde Dehydrogenase, Chain A, domain 1"/>
    <property type="match status" value="1"/>
</dbReference>
<dbReference type="RefSeq" id="WP_133553092.1">
    <property type="nucleotide sequence ID" value="NZ_SNWM01000001.1"/>
</dbReference>
<keyword evidence="2" id="KW-0521">NADP</keyword>
<dbReference type="InterPro" id="IPR016163">
    <property type="entry name" value="Ald_DH_C"/>
</dbReference>
<evidence type="ECO:0000313" key="5">
    <source>
        <dbReference type="EMBL" id="TDO24794.1"/>
    </source>
</evidence>
<accession>A0A4R6IQX2</accession>
<proteinExistence type="inferred from homology"/>
<reference evidence="5 6" key="1">
    <citation type="submission" date="2019-03" db="EMBL/GenBank/DDBJ databases">
        <title>Genomic Encyclopedia of Archaeal and Bacterial Type Strains, Phase II (KMG-II): from individual species to whole genera.</title>
        <authorList>
            <person name="Goeker M."/>
        </authorList>
    </citation>
    <scope>NUCLEOTIDE SEQUENCE [LARGE SCALE GENOMIC DNA]</scope>
    <source>
        <strain evidence="5 6">DSM 19034</strain>
    </source>
</reference>
<dbReference type="SUPFAM" id="SSF53720">
    <property type="entry name" value="ALDH-like"/>
    <property type="match status" value="1"/>
</dbReference>
<keyword evidence="6" id="KW-1185">Reference proteome</keyword>
<evidence type="ECO:0000259" key="4">
    <source>
        <dbReference type="Pfam" id="PF00171"/>
    </source>
</evidence>
<protein>
    <submittedName>
        <fullName evidence="5">Succinate-semialdehyde dehydrogenase/glutarate-semialdehyde dehydrogenase</fullName>
    </submittedName>
</protein>
<dbReference type="InterPro" id="IPR016162">
    <property type="entry name" value="Ald_DH_N"/>
</dbReference>
<dbReference type="PROSITE" id="PS00070">
    <property type="entry name" value="ALDEHYDE_DEHYDR_CYS"/>
    <property type="match status" value="1"/>
</dbReference>
<feature type="domain" description="Aldehyde dehydrogenase" evidence="4">
    <location>
        <begin position="3"/>
        <end position="454"/>
    </location>
</feature>
<dbReference type="OrthoDB" id="781568at2"/>
<dbReference type="AlphaFoldDB" id="A0A4R6IQX2"/>
<dbReference type="Gene3D" id="3.40.309.10">
    <property type="entry name" value="Aldehyde Dehydrogenase, Chain A, domain 2"/>
    <property type="match status" value="1"/>
</dbReference>
<dbReference type="CDD" id="cd07100">
    <property type="entry name" value="ALDH_SSADH1_GabD1"/>
    <property type="match status" value="1"/>
</dbReference>
<dbReference type="PANTHER" id="PTHR43217">
    <property type="entry name" value="SUCCINATE SEMIALDEHYDE DEHYDROGENASE [NAD(P)+] SAD"/>
    <property type="match status" value="1"/>
</dbReference>
<evidence type="ECO:0000256" key="3">
    <source>
        <dbReference type="ARBA" id="ARBA00023002"/>
    </source>
</evidence>